<dbReference type="RefSeq" id="WP_167093952.1">
    <property type="nucleotide sequence ID" value="NZ_WHJG01000066.1"/>
</dbReference>
<keyword evidence="2" id="KW-1185">Reference proteome</keyword>
<evidence type="ECO:0000313" key="1">
    <source>
        <dbReference type="EMBL" id="NHZ83864.1"/>
    </source>
</evidence>
<sequence length="198" mass="22697">MKFIVDLRRLSMWPAGVQDSVWRGILRQLRIRSTLDDIQVIGRTCDLSYIICALRILHCQARQSNALVGFFLTRKLMCRKGKTDDRLNKQFLSVRLIICLVPQNTMPTYTIEAPQIALAVYCVHIVTGECAHVGKVKNRIINVGCEVSGGLHRQCLMYRFPLNIPDTCRHHFLKIYNHAQFVTLNGAHCFSTKIKRAE</sequence>
<name>A0ABX0NIW3_9BURK</name>
<accession>A0ABX0NIW3</accession>
<reference evidence="1 2" key="1">
    <citation type="submission" date="2019-10" db="EMBL/GenBank/DDBJ databases">
        <title>Taxonomy of Antarctic Massilia spp.: description of Massilia rubra sp. nov., Massilia aquatica sp. nov., Massilia mucilaginosa sp. nov., Massilia frigida sp. nov. isolated from streams, lakes and regoliths.</title>
        <authorList>
            <person name="Holochova P."/>
            <person name="Sedlacek I."/>
            <person name="Kralova S."/>
            <person name="Maslanova I."/>
            <person name="Busse H.-J."/>
            <person name="Stankova E."/>
            <person name="Vrbovska V."/>
            <person name="Kovarovic V."/>
            <person name="Bartak M."/>
            <person name="Svec P."/>
            <person name="Pantucek R."/>
        </authorList>
    </citation>
    <scope>NUCLEOTIDE SEQUENCE [LARGE SCALE GENOMIC DNA]</scope>
    <source>
        <strain evidence="1 2">CCM 8695</strain>
    </source>
</reference>
<gene>
    <name evidence="1" type="ORF">F2P44_32030</name>
</gene>
<proteinExistence type="predicted"/>
<dbReference type="EMBL" id="WHJG01000066">
    <property type="protein sequence ID" value="NHZ83864.1"/>
    <property type="molecule type" value="Genomic_DNA"/>
</dbReference>
<comment type="caution">
    <text evidence="1">The sequence shown here is derived from an EMBL/GenBank/DDBJ whole genome shotgun (WGS) entry which is preliminary data.</text>
</comment>
<protein>
    <submittedName>
        <fullName evidence="1">Uncharacterized protein</fullName>
    </submittedName>
</protein>
<dbReference type="Proteomes" id="UP000621455">
    <property type="component" value="Unassembled WGS sequence"/>
</dbReference>
<organism evidence="1 2">
    <name type="scientific">Massilia frigida</name>
    <dbReference type="NCBI Taxonomy" id="2609281"/>
    <lineage>
        <taxon>Bacteria</taxon>
        <taxon>Pseudomonadati</taxon>
        <taxon>Pseudomonadota</taxon>
        <taxon>Betaproteobacteria</taxon>
        <taxon>Burkholderiales</taxon>
        <taxon>Oxalobacteraceae</taxon>
        <taxon>Telluria group</taxon>
        <taxon>Massilia</taxon>
    </lineage>
</organism>
<evidence type="ECO:0000313" key="2">
    <source>
        <dbReference type="Proteomes" id="UP000621455"/>
    </source>
</evidence>